<evidence type="ECO:0000256" key="3">
    <source>
        <dbReference type="SAM" id="MobiDB-lite"/>
    </source>
</evidence>
<evidence type="ECO:0000256" key="2">
    <source>
        <dbReference type="ARBA" id="ARBA00023163"/>
    </source>
</evidence>
<protein>
    <submittedName>
        <fullName evidence="5">AraC-like DNA-binding protein</fullName>
    </submittedName>
</protein>
<dbReference type="PANTHER" id="PTHR43436:SF1">
    <property type="entry name" value="TRANSCRIPTIONAL REGULATORY PROTEIN"/>
    <property type="match status" value="1"/>
</dbReference>
<dbReference type="Pfam" id="PF12833">
    <property type="entry name" value="HTH_18"/>
    <property type="match status" value="1"/>
</dbReference>
<dbReference type="AlphaFoldDB" id="A0A7W6GHT1"/>
<evidence type="ECO:0000313" key="6">
    <source>
        <dbReference type="Proteomes" id="UP000574761"/>
    </source>
</evidence>
<dbReference type="InterPro" id="IPR018060">
    <property type="entry name" value="HTH_AraC"/>
</dbReference>
<keyword evidence="6" id="KW-1185">Reference proteome</keyword>
<dbReference type="Proteomes" id="UP000574761">
    <property type="component" value="Unassembled WGS sequence"/>
</dbReference>
<proteinExistence type="predicted"/>
<dbReference type="GO" id="GO:0003700">
    <property type="term" value="F:DNA-binding transcription factor activity"/>
    <property type="evidence" value="ECO:0007669"/>
    <property type="project" value="InterPro"/>
</dbReference>
<keyword evidence="2" id="KW-0804">Transcription</keyword>
<name>A0A7W6GHT1_9HYPH</name>
<organism evidence="5 6">
    <name type="scientific">Mycoplana azooxidifex</name>
    <dbReference type="NCBI Taxonomy" id="1636188"/>
    <lineage>
        <taxon>Bacteria</taxon>
        <taxon>Pseudomonadati</taxon>
        <taxon>Pseudomonadota</taxon>
        <taxon>Alphaproteobacteria</taxon>
        <taxon>Hyphomicrobiales</taxon>
        <taxon>Rhizobiaceae</taxon>
        <taxon>Mycoplana</taxon>
    </lineage>
</organism>
<evidence type="ECO:0000313" key="5">
    <source>
        <dbReference type="EMBL" id="MBB3975437.1"/>
    </source>
</evidence>
<dbReference type="RefSeq" id="WP_183798852.1">
    <property type="nucleotide sequence ID" value="NZ_JACIEE010000001.1"/>
</dbReference>
<evidence type="ECO:0000259" key="4">
    <source>
        <dbReference type="PROSITE" id="PS01124"/>
    </source>
</evidence>
<evidence type="ECO:0000256" key="1">
    <source>
        <dbReference type="ARBA" id="ARBA00023015"/>
    </source>
</evidence>
<comment type="caution">
    <text evidence="5">The sequence shown here is derived from an EMBL/GenBank/DDBJ whole genome shotgun (WGS) entry which is preliminary data.</text>
</comment>
<dbReference type="PROSITE" id="PS01124">
    <property type="entry name" value="HTH_ARAC_FAMILY_2"/>
    <property type="match status" value="1"/>
</dbReference>
<feature type="domain" description="HTH araC/xylS-type" evidence="4">
    <location>
        <begin position="196"/>
        <end position="294"/>
    </location>
</feature>
<dbReference type="SUPFAM" id="SSF46689">
    <property type="entry name" value="Homeodomain-like"/>
    <property type="match status" value="2"/>
</dbReference>
<dbReference type="InterPro" id="IPR009594">
    <property type="entry name" value="Tscrpt_reg_HTH_AraC_N"/>
</dbReference>
<feature type="compositionally biased region" description="Basic and acidic residues" evidence="3">
    <location>
        <begin position="277"/>
        <end position="293"/>
    </location>
</feature>
<dbReference type="GO" id="GO:0043565">
    <property type="term" value="F:sequence-specific DNA binding"/>
    <property type="evidence" value="ECO:0007669"/>
    <property type="project" value="InterPro"/>
</dbReference>
<dbReference type="Pfam" id="PF06719">
    <property type="entry name" value="AraC_N"/>
    <property type="match status" value="1"/>
</dbReference>
<reference evidence="5 6" key="1">
    <citation type="submission" date="2020-08" db="EMBL/GenBank/DDBJ databases">
        <title>Genomic Encyclopedia of Type Strains, Phase IV (KMG-IV): sequencing the most valuable type-strain genomes for metagenomic binning, comparative biology and taxonomic classification.</title>
        <authorList>
            <person name="Goeker M."/>
        </authorList>
    </citation>
    <scope>NUCLEOTIDE SEQUENCE [LARGE SCALE GENOMIC DNA]</scope>
    <source>
        <strain evidence="5 6">DSM 100211</strain>
    </source>
</reference>
<sequence length="301" mass="32813">MKNLPNLTELKHLIARHARGDGIHGTAVPALSLIRSSAISDPIHTLYEPSVCLVAAGRKRARIGSREVVYETGGCLVVGIDLPIIGAVIEASPDEPYLCLKIDLDRGMLADLLLGAPGSHIAPPAPDRIEAAAVHAATPELVDASARLLRLLDAPQDIAVLAPLIVREIHYRLMTGPQGAILRQIASGESRLAQVGRAVAYLCENYAEPFRIEDLARIAGMSPSSFHEHFRTATAMSPLQFRTRLRMHEARRLMVAEGLTAAEAGFRVGYDSPSQFSRDHARIYDRPPRRDLSRMQSGQAY</sequence>
<dbReference type="EMBL" id="JACIEE010000001">
    <property type="protein sequence ID" value="MBB3975437.1"/>
    <property type="molecule type" value="Genomic_DNA"/>
</dbReference>
<keyword evidence="1" id="KW-0805">Transcription regulation</keyword>
<accession>A0A7W6GHT1</accession>
<feature type="region of interest" description="Disordered" evidence="3">
    <location>
        <begin position="274"/>
        <end position="301"/>
    </location>
</feature>
<dbReference type="PANTHER" id="PTHR43436">
    <property type="entry name" value="ARAC-FAMILY TRANSCRIPTIONAL REGULATOR"/>
    <property type="match status" value="1"/>
</dbReference>
<gene>
    <name evidence="5" type="ORF">GGQ64_000613</name>
</gene>
<keyword evidence="5" id="KW-0238">DNA-binding</keyword>
<dbReference type="SMART" id="SM00342">
    <property type="entry name" value="HTH_ARAC"/>
    <property type="match status" value="1"/>
</dbReference>
<dbReference type="InterPro" id="IPR009057">
    <property type="entry name" value="Homeodomain-like_sf"/>
</dbReference>
<dbReference type="Gene3D" id="1.10.10.60">
    <property type="entry name" value="Homeodomain-like"/>
    <property type="match status" value="1"/>
</dbReference>